<dbReference type="Proteomes" id="UP000592342">
    <property type="component" value="Unassembled WGS sequence"/>
</dbReference>
<dbReference type="EMBL" id="JACLQZ010000001">
    <property type="protein sequence ID" value="MBC2872678.1"/>
    <property type="molecule type" value="Genomic_DNA"/>
</dbReference>
<keyword evidence="1" id="KW-0472">Membrane</keyword>
<proteinExistence type="predicted"/>
<keyword evidence="1" id="KW-1133">Transmembrane helix</keyword>
<evidence type="ECO:0000313" key="3">
    <source>
        <dbReference type="EMBL" id="MBC2872678.1"/>
    </source>
</evidence>
<feature type="transmembrane region" description="Helical" evidence="1">
    <location>
        <begin position="30"/>
        <end position="54"/>
    </location>
</feature>
<dbReference type="AlphaFoldDB" id="A0A7X1LMQ8"/>
<evidence type="ECO:0000313" key="2">
    <source>
        <dbReference type="EMBL" id="MBC2862704.1"/>
    </source>
</evidence>
<keyword evidence="1" id="KW-0812">Transmembrane</keyword>
<protein>
    <submittedName>
        <fullName evidence="2">Uncharacterized protein</fullName>
    </submittedName>
</protein>
<gene>
    <name evidence="2" type="ORF">H7U16_14900</name>
    <name evidence="3" type="ORF">H7U18_01955</name>
</gene>
<reference evidence="2 4" key="1">
    <citation type="submission" date="2020-08" db="EMBL/GenBank/DDBJ databases">
        <title>Tigecycline and colistin resistance in Klebsiella pneumoniae.</title>
        <authorList>
            <person name="Ramesh N."/>
            <person name="Shanthini T."/>
            <person name="Prasanth M."/>
            <person name="Senthilkumar N."/>
            <person name="Meesala Krishna M."/>
            <person name="Guruswami G."/>
        </authorList>
    </citation>
    <scope>NUCLEOTIDE SEQUENCE [LARGE SCALE GENOMIC DNA]</scope>
    <source>
        <strain evidence="2 4">SHM 84</strain>
        <strain evidence="3">SHM 84C</strain>
    </source>
</reference>
<dbReference type="RefSeq" id="WP_142762336.1">
    <property type="nucleotide sequence ID" value="NZ_UKBC01000001.1"/>
</dbReference>
<organism evidence="2 4">
    <name type="scientific">Klebsiella pneumoniae</name>
    <dbReference type="NCBI Taxonomy" id="573"/>
    <lineage>
        <taxon>Bacteria</taxon>
        <taxon>Pseudomonadati</taxon>
        <taxon>Pseudomonadota</taxon>
        <taxon>Gammaproteobacteria</taxon>
        <taxon>Enterobacterales</taxon>
        <taxon>Enterobacteriaceae</taxon>
        <taxon>Klebsiella/Raoultella group</taxon>
        <taxon>Klebsiella</taxon>
        <taxon>Klebsiella pneumoniae complex</taxon>
    </lineage>
</organism>
<comment type="caution">
    <text evidence="2">The sequence shown here is derived from an EMBL/GenBank/DDBJ whole genome shotgun (WGS) entry which is preliminary data.</text>
</comment>
<name>A0A7X1LMQ8_KLEPN</name>
<accession>A0A7X1LMQ8</accession>
<sequence length="80" mass="9283">MASLWLANWALWRALNWYNRDAIFYFPPDFAVFVIFIVSCSGATRLFLDVSCYFKMVTNRRRYASRQAAFMIAKASSPLG</sequence>
<evidence type="ECO:0000313" key="4">
    <source>
        <dbReference type="Proteomes" id="UP000592342"/>
    </source>
</evidence>
<evidence type="ECO:0000256" key="1">
    <source>
        <dbReference type="SAM" id="Phobius"/>
    </source>
</evidence>
<dbReference type="EMBL" id="JACLRA010000001">
    <property type="protein sequence ID" value="MBC2862704.1"/>
    <property type="molecule type" value="Genomic_DNA"/>
</dbReference>
<dbReference type="Proteomes" id="UP000629923">
    <property type="component" value="Unassembled WGS sequence"/>
</dbReference>